<protein>
    <submittedName>
        <fullName evidence="1">Uncharacterized protein</fullName>
    </submittedName>
</protein>
<accession>A0A150RAH2</accession>
<dbReference type="AlphaFoldDB" id="A0A150RAH2"/>
<dbReference type="EMBL" id="JEMC01004002">
    <property type="protein sequence ID" value="KYF76738.1"/>
    <property type="molecule type" value="Genomic_DNA"/>
</dbReference>
<name>A0A150RAH2_SORCE</name>
<sequence length="60" mass="6307">MRALPPRASRGPSSRRALATNLASGGLAAVICIPYAVACGARARRGFLSVQLRAKDRRAT</sequence>
<dbReference type="Proteomes" id="UP000075515">
    <property type="component" value="Unassembled WGS sequence"/>
</dbReference>
<organism evidence="1 2">
    <name type="scientific">Sorangium cellulosum</name>
    <name type="common">Polyangium cellulosum</name>
    <dbReference type="NCBI Taxonomy" id="56"/>
    <lineage>
        <taxon>Bacteria</taxon>
        <taxon>Pseudomonadati</taxon>
        <taxon>Myxococcota</taxon>
        <taxon>Polyangia</taxon>
        <taxon>Polyangiales</taxon>
        <taxon>Polyangiaceae</taxon>
        <taxon>Sorangium</taxon>
    </lineage>
</organism>
<evidence type="ECO:0000313" key="2">
    <source>
        <dbReference type="Proteomes" id="UP000075515"/>
    </source>
</evidence>
<reference evidence="1 2" key="1">
    <citation type="submission" date="2014-02" db="EMBL/GenBank/DDBJ databases">
        <title>The small core and large imbalanced accessory genome model reveals a collaborative survival strategy of Sorangium cellulosum strains in nature.</title>
        <authorList>
            <person name="Han K."/>
            <person name="Peng R."/>
            <person name="Blom J."/>
            <person name="Li Y.-Z."/>
        </authorList>
    </citation>
    <scope>NUCLEOTIDE SEQUENCE [LARGE SCALE GENOMIC DNA]</scope>
    <source>
        <strain evidence="1 2">So0149</strain>
    </source>
</reference>
<gene>
    <name evidence="1" type="ORF">BE18_25910</name>
</gene>
<proteinExistence type="predicted"/>
<evidence type="ECO:0000313" key="1">
    <source>
        <dbReference type="EMBL" id="KYF76738.1"/>
    </source>
</evidence>
<comment type="caution">
    <text evidence="1">The sequence shown here is derived from an EMBL/GenBank/DDBJ whole genome shotgun (WGS) entry which is preliminary data.</text>
</comment>